<organism evidence="3 4">
    <name type="scientific">Ramlibacter lithotrophicus</name>
    <dbReference type="NCBI Taxonomy" id="2606681"/>
    <lineage>
        <taxon>Bacteria</taxon>
        <taxon>Pseudomonadati</taxon>
        <taxon>Pseudomonadota</taxon>
        <taxon>Betaproteobacteria</taxon>
        <taxon>Burkholderiales</taxon>
        <taxon>Comamonadaceae</taxon>
        <taxon>Ramlibacter</taxon>
    </lineage>
</organism>
<gene>
    <name evidence="3" type="ORF">RAMLITH_12995</name>
</gene>
<dbReference type="EMBL" id="VTOX01000004">
    <property type="protein sequence ID" value="NKE66744.1"/>
    <property type="molecule type" value="Genomic_DNA"/>
</dbReference>
<dbReference type="PANTHER" id="PTHR35901">
    <property type="entry name" value="RIBONUCLEASE VAPC3"/>
    <property type="match status" value="1"/>
</dbReference>
<dbReference type="PANTHER" id="PTHR35901:SF1">
    <property type="entry name" value="EXONUCLEASE VAPC9"/>
    <property type="match status" value="1"/>
</dbReference>
<keyword evidence="4" id="KW-1185">Reference proteome</keyword>
<evidence type="ECO:0000313" key="3">
    <source>
        <dbReference type="EMBL" id="NKE66744.1"/>
    </source>
</evidence>
<dbReference type="InterPro" id="IPR029060">
    <property type="entry name" value="PIN-like_dom_sf"/>
</dbReference>
<dbReference type="InterPro" id="IPR051619">
    <property type="entry name" value="TypeII_TA_RNase_PINc/VapC"/>
</dbReference>
<dbReference type="SUPFAM" id="SSF88723">
    <property type="entry name" value="PIN domain-like"/>
    <property type="match status" value="1"/>
</dbReference>
<evidence type="ECO:0000259" key="2">
    <source>
        <dbReference type="Pfam" id="PF01850"/>
    </source>
</evidence>
<dbReference type="InterPro" id="IPR002716">
    <property type="entry name" value="PIN_dom"/>
</dbReference>
<name>A0A7X6I729_9BURK</name>
<reference evidence="3 4" key="1">
    <citation type="journal article" date="2020" name="Nature">
        <title>Bacterial chemolithoautotrophy via manganese oxidation.</title>
        <authorList>
            <person name="Yu H."/>
            <person name="Leadbetter J.R."/>
        </authorList>
    </citation>
    <scope>NUCLEOTIDE SEQUENCE [LARGE SCALE GENOMIC DNA]</scope>
    <source>
        <strain evidence="3 4">RBP-1</strain>
    </source>
</reference>
<comment type="caution">
    <text evidence="3">The sequence shown here is derived from an EMBL/GenBank/DDBJ whole genome shotgun (WGS) entry which is preliminary data.</text>
</comment>
<keyword evidence="1" id="KW-0460">Magnesium</keyword>
<protein>
    <submittedName>
        <fullName evidence="3">Type II toxin-antitoxin system VapC family toxin</fullName>
    </submittedName>
</protein>
<proteinExistence type="predicted"/>
<dbReference type="AlphaFoldDB" id="A0A7X6I729"/>
<sequence length="149" mass="16113">MKAQTASRPVLHVAEPPPAFLARPPLVVDCSALSAVLFEEESREAAWQTLSGKTLHAPLLLDSEIVSVAAKKNRAGVPAAVITRALAQYVQQQIEFHRPDVEAQYALALRYGISTYDAAYLWLADVLQAPLATFDAKLAKAAREHLAGP</sequence>
<feature type="domain" description="PIN" evidence="2">
    <location>
        <begin position="27"/>
        <end position="143"/>
    </location>
</feature>
<evidence type="ECO:0000256" key="1">
    <source>
        <dbReference type="ARBA" id="ARBA00022842"/>
    </source>
</evidence>
<dbReference type="InterPro" id="IPR044153">
    <property type="entry name" value="PIN_Pae0151-like"/>
</dbReference>
<dbReference type="Gene3D" id="3.40.50.1010">
    <property type="entry name" value="5'-nuclease"/>
    <property type="match status" value="1"/>
</dbReference>
<evidence type="ECO:0000313" key="4">
    <source>
        <dbReference type="Proteomes" id="UP000521868"/>
    </source>
</evidence>
<dbReference type="Proteomes" id="UP000521868">
    <property type="component" value="Unassembled WGS sequence"/>
</dbReference>
<accession>A0A7X6I729</accession>
<dbReference type="Pfam" id="PF01850">
    <property type="entry name" value="PIN"/>
    <property type="match status" value="1"/>
</dbReference>
<dbReference type="CDD" id="cd09873">
    <property type="entry name" value="PIN_Pae0151-like"/>
    <property type="match status" value="1"/>
</dbReference>
<dbReference type="RefSeq" id="WP_168107867.1">
    <property type="nucleotide sequence ID" value="NZ_VTOX01000004.1"/>
</dbReference>